<proteinExistence type="predicted"/>
<evidence type="ECO:0000313" key="1">
    <source>
        <dbReference type="EMBL" id="PWA37299.1"/>
    </source>
</evidence>
<gene>
    <name evidence="1" type="ORF">CTI12_AA591990</name>
</gene>
<evidence type="ECO:0000313" key="2">
    <source>
        <dbReference type="Proteomes" id="UP000245207"/>
    </source>
</evidence>
<accession>A0A2U1KKM0</accession>
<sequence length="77" mass="8719">MPTFEFKHQGFVCCPANEVYVLFAVAGEVYTWGWKECVPSGKVIYEPNSAQSKDNDLYQSQNSFLTEQVSPRGITSY</sequence>
<name>A0A2U1KKM0_ARTAN</name>
<dbReference type="EMBL" id="PKPP01016976">
    <property type="protein sequence ID" value="PWA37299.1"/>
    <property type="molecule type" value="Genomic_DNA"/>
</dbReference>
<dbReference type="STRING" id="35608.A0A2U1KKM0"/>
<protein>
    <submittedName>
        <fullName evidence="1">Regulator of chromosome condensation 1/beta-lactamase-inhibitor protein II</fullName>
    </submittedName>
</protein>
<dbReference type="Proteomes" id="UP000245207">
    <property type="component" value="Unassembled WGS sequence"/>
</dbReference>
<reference evidence="1 2" key="1">
    <citation type="journal article" date="2018" name="Mol. Plant">
        <title>The genome of Artemisia annua provides insight into the evolution of Asteraceae family and artemisinin biosynthesis.</title>
        <authorList>
            <person name="Shen Q."/>
            <person name="Zhang L."/>
            <person name="Liao Z."/>
            <person name="Wang S."/>
            <person name="Yan T."/>
            <person name="Shi P."/>
            <person name="Liu M."/>
            <person name="Fu X."/>
            <person name="Pan Q."/>
            <person name="Wang Y."/>
            <person name="Lv Z."/>
            <person name="Lu X."/>
            <person name="Zhang F."/>
            <person name="Jiang W."/>
            <person name="Ma Y."/>
            <person name="Chen M."/>
            <person name="Hao X."/>
            <person name="Li L."/>
            <person name="Tang Y."/>
            <person name="Lv G."/>
            <person name="Zhou Y."/>
            <person name="Sun X."/>
            <person name="Brodelius P.E."/>
            <person name="Rose J.K.C."/>
            <person name="Tang K."/>
        </authorList>
    </citation>
    <scope>NUCLEOTIDE SEQUENCE [LARGE SCALE GENOMIC DNA]</scope>
    <source>
        <strain evidence="2">cv. Huhao1</strain>
        <tissue evidence="1">Leaf</tissue>
    </source>
</reference>
<comment type="caution">
    <text evidence="1">The sequence shown here is derived from an EMBL/GenBank/DDBJ whole genome shotgun (WGS) entry which is preliminary data.</text>
</comment>
<organism evidence="1 2">
    <name type="scientific">Artemisia annua</name>
    <name type="common">Sweet wormwood</name>
    <dbReference type="NCBI Taxonomy" id="35608"/>
    <lineage>
        <taxon>Eukaryota</taxon>
        <taxon>Viridiplantae</taxon>
        <taxon>Streptophyta</taxon>
        <taxon>Embryophyta</taxon>
        <taxon>Tracheophyta</taxon>
        <taxon>Spermatophyta</taxon>
        <taxon>Magnoliopsida</taxon>
        <taxon>eudicotyledons</taxon>
        <taxon>Gunneridae</taxon>
        <taxon>Pentapetalae</taxon>
        <taxon>asterids</taxon>
        <taxon>campanulids</taxon>
        <taxon>Asterales</taxon>
        <taxon>Asteraceae</taxon>
        <taxon>Asteroideae</taxon>
        <taxon>Anthemideae</taxon>
        <taxon>Artemisiinae</taxon>
        <taxon>Artemisia</taxon>
    </lineage>
</organism>
<keyword evidence="2" id="KW-1185">Reference proteome</keyword>
<dbReference type="OrthoDB" id="5370059at2759"/>
<dbReference type="AlphaFoldDB" id="A0A2U1KKM0"/>